<protein>
    <submittedName>
        <fullName evidence="1">Uncharacterized protein</fullName>
    </submittedName>
</protein>
<sequence length="123" mass="14044">MKSQPISIEKQPTINHFGTKAGPNIRHHLLSPFLASVNLHRENREYSFSLSITYTSIVSIEYQRNSFNQVHSRKCTCKRKYTCSEHIHIFSYCKTSNNCISSTRRAIGFLKTSGTGCVKFLPS</sequence>
<proteinExistence type="predicted"/>
<accession>A0A8D8UMD8</accession>
<dbReference type="EMBL" id="HBUF01342303">
    <property type="protein sequence ID" value="CAG6705229.1"/>
    <property type="molecule type" value="Transcribed_RNA"/>
</dbReference>
<organism evidence="1">
    <name type="scientific">Cacopsylla melanoneura</name>
    <dbReference type="NCBI Taxonomy" id="428564"/>
    <lineage>
        <taxon>Eukaryota</taxon>
        <taxon>Metazoa</taxon>
        <taxon>Ecdysozoa</taxon>
        <taxon>Arthropoda</taxon>
        <taxon>Hexapoda</taxon>
        <taxon>Insecta</taxon>
        <taxon>Pterygota</taxon>
        <taxon>Neoptera</taxon>
        <taxon>Paraneoptera</taxon>
        <taxon>Hemiptera</taxon>
        <taxon>Sternorrhyncha</taxon>
        <taxon>Psylloidea</taxon>
        <taxon>Psyllidae</taxon>
        <taxon>Psyllinae</taxon>
        <taxon>Cacopsylla</taxon>
    </lineage>
</organism>
<dbReference type="EMBL" id="HBUF01342301">
    <property type="protein sequence ID" value="CAG6705222.1"/>
    <property type="molecule type" value="Transcribed_RNA"/>
</dbReference>
<dbReference type="EMBL" id="HBUF01342304">
    <property type="protein sequence ID" value="CAG6705233.1"/>
    <property type="molecule type" value="Transcribed_RNA"/>
</dbReference>
<reference evidence="1" key="1">
    <citation type="submission" date="2021-05" db="EMBL/GenBank/DDBJ databases">
        <authorList>
            <person name="Alioto T."/>
            <person name="Alioto T."/>
            <person name="Gomez Garrido J."/>
        </authorList>
    </citation>
    <scope>NUCLEOTIDE SEQUENCE</scope>
</reference>
<name>A0A8D8UMD8_9HEMI</name>
<evidence type="ECO:0000313" key="1">
    <source>
        <dbReference type="EMBL" id="CAG6705222.1"/>
    </source>
</evidence>
<dbReference type="AlphaFoldDB" id="A0A8D8UMD8"/>